<dbReference type="PANTHER" id="PTHR43394">
    <property type="entry name" value="ATP-DEPENDENT PERMEASE MDL1, MITOCHONDRIAL"/>
    <property type="match status" value="1"/>
</dbReference>
<evidence type="ECO:0000256" key="12">
    <source>
        <dbReference type="SAM" id="Phobius"/>
    </source>
</evidence>
<dbReference type="InterPro" id="IPR011527">
    <property type="entry name" value="ABC1_TM_dom"/>
</dbReference>
<accession>A0AAU8ETB7</accession>
<keyword evidence="6 15" id="KW-0067">ATP-binding</keyword>
<evidence type="ECO:0000256" key="8">
    <source>
        <dbReference type="ARBA" id="ARBA00023136"/>
    </source>
</evidence>
<dbReference type="InterPro" id="IPR039421">
    <property type="entry name" value="Type_1_exporter"/>
</dbReference>
<dbReference type="GO" id="GO:0005886">
    <property type="term" value="C:plasma membrane"/>
    <property type="evidence" value="ECO:0007669"/>
    <property type="project" value="UniProtKB-SubCell"/>
</dbReference>
<evidence type="ECO:0000256" key="5">
    <source>
        <dbReference type="ARBA" id="ARBA00022741"/>
    </source>
</evidence>
<gene>
    <name evidence="15" type="ORF">ABRP34_02395</name>
</gene>
<evidence type="ECO:0000256" key="10">
    <source>
        <dbReference type="ARBA" id="ARBA00061644"/>
    </source>
</evidence>
<feature type="transmembrane region" description="Helical" evidence="12">
    <location>
        <begin position="179"/>
        <end position="196"/>
    </location>
</feature>
<evidence type="ECO:0000259" key="13">
    <source>
        <dbReference type="PROSITE" id="PS50893"/>
    </source>
</evidence>
<dbReference type="SMART" id="SM00382">
    <property type="entry name" value="AAA"/>
    <property type="match status" value="1"/>
</dbReference>
<dbReference type="Gene3D" id="1.20.1560.10">
    <property type="entry name" value="ABC transporter type 1, transmembrane domain"/>
    <property type="match status" value="1"/>
</dbReference>
<reference evidence="15" key="1">
    <citation type="submission" date="2024-06" db="EMBL/GenBank/DDBJ databases">
        <title>Biodegradation of dimethachlon by Arthrobacter sp. K5: mechanistic insights and ecological implications.</title>
        <authorList>
            <person name="Hu S."/>
            <person name="Lu P."/>
        </authorList>
    </citation>
    <scope>NUCLEOTIDE SEQUENCE</scope>
    <source>
        <strain evidence="15">K5</strain>
    </source>
</reference>
<feature type="domain" description="ABC transporter" evidence="13">
    <location>
        <begin position="354"/>
        <end position="588"/>
    </location>
</feature>
<dbReference type="PROSITE" id="PS50929">
    <property type="entry name" value="ABC_TM1F"/>
    <property type="match status" value="1"/>
</dbReference>
<evidence type="ECO:0000256" key="1">
    <source>
        <dbReference type="ARBA" id="ARBA00004651"/>
    </source>
</evidence>
<dbReference type="SUPFAM" id="SSF90123">
    <property type="entry name" value="ABC transporter transmembrane region"/>
    <property type="match status" value="1"/>
</dbReference>
<evidence type="ECO:0000256" key="7">
    <source>
        <dbReference type="ARBA" id="ARBA00022989"/>
    </source>
</evidence>
<dbReference type="GO" id="GO:0015421">
    <property type="term" value="F:ABC-type oligopeptide transporter activity"/>
    <property type="evidence" value="ECO:0007669"/>
    <property type="project" value="TreeGrafter"/>
</dbReference>
<protein>
    <recommendedName>
        <fullName evidence="11">Fatty acid ABC transporter ATP-binding/permease protein</fullName>
    </recommendedName>
</protein>
<evidence type="ECO:0000256" key="3">
    <source>
        <dbReference type="ARBA" id="ARBA00022475"/>
    </source>
</evidence>
<keyword evidence="3" id="KW-1003">Cell membrane</keyword>
<dbReference type="Gene3D" id="3.40.50.300">
    <property type="entry name" value="P-loop containing nucleotide triphosphate hydrolases"/>
    <property type="match status" value="1"/>
</dbReference>
<comment type="function">
    <text evidence="9">ABC transporter involved in fatty acid import. Transmembrane domains (TMD) form a pore in the membrane and the ATP-binding domain (NBD) is responsible for energy generation.</text>
</comment>
<evidence type="ECO:0000313" key="15">
    <source>
        <dbReference type="EMBL" id="XCH11885.1"/>
    </source>
</evidence>
<dbReference type="GO" id="GO:0016887">
    <property type="term" value="F:ATP hydrolysis activity"/>
    <property type="evidence" value="ECO:0007669"/>
    <property type="project" value="InterPro"/>
</dbReference>
<evidence type="ECO:0000256" key="11">
    <source>
        <dbReference type="ARBA" id="ARBA00071747"/>
    </source>
</evidence>
<dbReference type="InterPro" id="IPR003593">
    <property type="entry name" value="AAA+_ATPase"/>
</dbReference>
<dbReference type="Pfam" id="PF00005">
    <property type="entry name" value="ABC_tran"/>
    <property type="match status" value="1"/>
</dbReference>
<evidence type="ECO:0000256" key="9">
    <source>
        <dbReference type="ARBA" id="ARBA00055053"/>
    </source>
</evidence>
<feature type="transmembrane region" description="Helical" evidence="12">
    <location>
        <begin position="74"/>
        <end position="94"/>
    </location>
</feature>
<dbReference type="GO" id="GO:0005524">
    <property type="term" value="F:ATP binding"/>
    <property type="evidence" value="ECO:0007669"/>
    <property type="project" value="UniProtKB-KW"/>
</dbReference>
<dbReference type="CDD" id="cd03254">
    <property type="entry name" value="ABCC_Glucan_exporter_like"/>
    <property type="match status" value="1"/>
</dbReference>
<dbReference type="RefSeq" id="WP_353712129.1">
    <property type="nucleotide sequence ID" value="NZ_CP159279.1"/>
</dbReference>
<sequence>MKGSHAAERKTGSFLPAARRLLGLLRPFKGRMALAVAATCGFAALNVAAPKLLGDATDVIVDGFMHGTFDAGRLAALLAVVSLMYVGTSVFNWVQGALTAQTVQRLVFGLRAAVEDKLHRLPSAHFHEQARGDVLSRATNDVDNISQALNQLLTQLIMSVLMLCGSLAMMLWISPLLAAIALLSVPLSTLITVFMARQSQAYFSAQWASTGEVNAHIEEFITGHEVIKAFGQQDRVSAIFGRGNDRLARSSARAQFVSGAVQPLMVFVANLNYVAVAVVGALQVAAGGMTIGGIQAFIQFSRLFTQPMGQIGGMLTLMQSCAASAERVFALLDEPEIPREDQVPARHENLRGRIDFEDVTFAYTRGAPAVSGLSFSVLPGQTVAIVGHTGAGKTTVMNLLMRFYELDSGRITIDGTDIATVPVDSLRSNFAVVMQDVWLFSGTVRDNIEYGWPGADDDRVLAAAEASHVDHFVRSLPAGYATVLGDDGDSLSQGQRQLITIARARLADRSVLILDEATSSVDTRTEVQIKLAMNRLRQGKTNFIIAHRLSTVRDADLILVMDHGRIVEQGTHSSLLSVDGHYRHLYEAQFRGVDRELGAIRRHHGRHAAGKQRYRESGL</sequence>
<dbReference type="PANTHER" id="PTHR43394:SF1">
    <property type="entry name" value="ATP-BINDING CASSETTE SUB-FAMILY B MEMBER 10, MITOCHONDRIAL"/>
    <property type="match status" value="1"/>
</dbReference>
<keyword evidence="4 12" id="KW-0812">Transmembrane</keyword>
<evidence type="ECO:0000256" key="4">
    <source>
        <dbReference type="ARBA" id="ARBA00022692"/>
    </source>
</evidence>
<evidence type="ECO:0000256" key="6">
    <source>
        <dbReference type="ARBA" id="ARBA00022840"/>
    </source>
</evidence>
<keyword evidence="7 12" id="KW-1133">Transmembrane helix</keyword>
<dbReference type="CDD" id="cd18547">
    <property type="entry name" value="ABC_6TM_Tm288_like"/>
    <property type="match status" value="1"/>
</dbReference>
<dbReference type="EMBL" id="CP159279">
    <property type="protein sequence ID" value="XCH11885.1"/>
    <property type="molecule type" value="Genomic_DNA"/>
</dbReference>
<keyword evidence="5" id="KW-0547">Nucleotide-binding</keyword>
<dbReference type="InterPro" id="IPR003439">
    <property type="entry name" value="ABC_transporter-like_ATP-bd"/>
</dbReference>
<evidence type="ECO:0000259" key="14">
    <source>
        <dbReference type="PROSITE" id="PS50929"/>
    </source>
</evidence>
<keyword evidence="2" id="KW-0813">Transport</keyword>
<dbReference type="Pfam" id="PF00664">
    <property type="entry name" value="ABC_membrane"/>
    <property type="match status" value="1"/>
</dbReference>
<dbReference type="SUPFAM" id="SSF52540">
    <property type="entry name" value="P-loop containing nucleoside triphosphate hydrolases"/>
    <property type="match status" value="1"/>
</dbReference>
<dbReference type="PROSITE" id="PS50893">
    <property type="entry name" value="ABC_TRANSPORTER_2"/>
    <property type="match status" value="1"/>
</dbReference>
<dbReference type="InterPro" id="IPR036640">
    <property type="entry name" value="ABC1_TM_sf"/>
</dbReference>
<organism evidence="15">
    <name type="scientific">Arthrobacter sp. K5</name>
    <dbReference type="NCBI Taxonomy" id="2839623"/>
    <lineage>
        <taxon>Bacteria</taxon>
        <taxon>Bacillati</taxon>
        <taxon>Actinomycetota</taxon>
        <taxon>Actinomycetes</taxon>
        <taxon>Micrococcales</taxon>
        <taxon>Micrococcaceae</taxon>
        <taxon>Arthrobacter</taxon>
    </lineage>
</organism>
<comment type="similarity">
    <text evidence="10">Belongs to the ABC transporter superfamily. Lipid exporter (TC 3.A.1.106) family.</text>
</comment>
<keyword evidence="8 12" id="KW-0472">Membrane</keyword>
<feature type="domain" description="ABC transmembrane type-1" evidence="14">
    <location>
        <begin position="33"/>
        <end position="320"/>
    </location>
</feature>
<comment type="subcellular location">
    <subcellularLocation>
        <location evidence="1">Cell membrane</location>
        <topology evidence="1">Multi-pass membrane protein</topology>
    </subcellularLocation>
</comment>
<dbReference type="FunFam" id="1.20.1560.10:FF:000011">
    <property type="entry name" value="Multidrug ABC transporter ATP-binding protein"/>
    <property type="match status" value="1"/>
</dbReference>
<dbReference type="InterPro" id="IPR027417">
    <property type="entry name" value="P-loop_NTPase"/>
</dbReference>
<dbReference type="AlphaFoldDB" id="A0AAU8ETB7"/>
<proteinExistence type="inferred from homology"/>
<feature type="transmembrane region" description="Helical" evidence="12">
    <location>
        <begin position="152"/>
        <end position="173"/>
    </location>
</feature>
<name>A0AAU8ETB7_9MICC</name>
<feature type="transmembrane region" description="Helical" evidence="12">
    <location>
        <begin position="273"/>
        <end position="298"/>
    </location>
</feature>
<evidence type="ECO:0000256" key="2">
    <source>
        <dbReference type="ARBA" id="ARBA00022448"/>
    </source>
</evidence>
<dbReference type="FunFam" id="3.40.50.300:FF:000287">
    <property type="entry name" value="Multidrug ABC transporter ATP-binding protein"/>
    <property type="match status" value="1"/>
</dbReference>